<dbReference type="EMBL" id="JAKKWZ010000014">
    <property type="protein sequence ID" value="MCG0340213.1"/>
    <property type="molecule type" value="Genomic_DNA"/>
</dbReference>
<reference evidence="12" key="15">
    <citation type="submission" date="2023-10" db="EMBL/GenBank/DDBJ databases">
        <title>Genome of potential pathogenic bacteria in Crohn's disease.</title>
        <authorList>
            <person name="Rodriguez-Palacios A."/>
        </authorList>
    </citation>
    <scope>NUCLEOTIDE SEQUENCE</scope>
    <source>
        <strain evidence="12">CavFT-hAR107</strain>
    </source>
</reference>
<reference evidence="15 28" key="10">
    <citation type="submission" date="2020-04" db="EMBL/GenBank/DDBJ databases">
        <authorList>
            <person name="Pieper L."/>
        </authorList>
    </citation>
    <scope>NUCLEOTIDE SEQUENCE [LARGE SCALE GENOMIC DNA]</scope>
    <source>
        <strain evidence="15 28">B33</strain>
    </source>
</reference>
<dbReference type="Proteomes" id="UP000061587">
    <property type="component" value="Chromosome"/>
</dbReference>
<evidence type="ECO:0000313" key="22">
    <source>
        <dbReference type="Proteomes" id="UP000460950"/>
    </source>
</evidence>
<dbReference type="OMA" id="RINHNEP"/>
<dbReference type="Proteomes" id="UP000736888">
    <property type="component" value="Unassembled WGS sequence"/>
</dbReference>
<dbReference type="Proteomes" id="UP000462885">
    <property type="component" value="Unassembled WGS sequence"/>
</dbReference>
<evidence type="ECO:0000313" key="9">
    <source>
        <dbReference type="EMBL" id="MBV3490574.1"/>
    </source>
</evidence>
<dbReference type="Proteomes" id="UP000758576">
    <property type="component" value="Unassembled WGS sequence"/>
</dbReference>
<reference evidence="17 21" key="5">
    <citation type="journal article" date="2019" name="Nat. Commun.">
        <title>Gram positive-like bacteriocins with broad spectrum anti-Bacteroidales activity encoded on mobile elements of the human gut microbiota.</title>
        <authorList>
            <person name="Bechon N."/>
            <person name="Coyne M.J.Jr."/>
            <person name="Laclare-Mceneany V."/>
            <person name="Chatzidaki-Livanis M."/>
            <person name="Ghigo J.-M."/>
            <person name="Comstock L.E."/>
        </authorList>
    </citation>
    <scope>NUCLEOTIDE SEQUENCE [LARGE SCALE GENOMIC DNA]</scope>
    <source>
        <strain evidence="17 21">CL01T12C17</strain>
    </source>
</reference>
<evidence type="ECO:0000313" key="1">
    <source>
        <dbReference type="EMBL" id="ALK85787.1"/>
    </source>
</evidence>
<dbReference type="EMBL" id="JAQKEI010000047">
    <property type="protein sequence ID" value="MDB0854065.1"/>
    <property type="molecule type" value="Genomic_DNA"/>
</dbReference>
<evidence type="ECO:0000313" key="3">
    <source>
        <dbReference type="EMBL" id="KAB3853530.1"/>
    </source>
</evidence>
<dbReference type="EMBL" id="CP013020">
    <property type="protein sequence ID" value="ALK85787.1"/>
    <property type="molecule type" value="Genomic_DNA"/>
</dbReference>
<dbReference type="EMBL" id="QSAI01000001">
    <property type="protein sequence ID" value="RGW50630.1"/>
    <property type="molecule type" value="Genomic_DNA"/>
</dbReference>
<reference evidence="2 19" key="1">
    <citation type="submission" date="2015-09" db="EMBL/GenBank/DDBJ databases">
        <authorList>
            <consortium name="Pathogen Informatics"/>
        </authorList>
    </citation>
    <scope>NUCLEOTIDE SEQUENCE [LARGE SCALE GENOMIC DNA]</scope>
    <source>
        <strain evidence="2 19">2789STDY5834842</strain>
    </source>
</reference>
<dbReference type="GeneID" id="5304617"/>
<dbReference type="Proteomes" id="UP000524321">
    <property type="component" value="Unassembled WGS sequence"/>
</dbReference>
<evidence type="ECO:0000313" key="18">
    <source>
        <dbReference type="Proteomes" id="UP000061587"/>
    </source>
</evidence>
<evidence type="ECO:0000313" key="14">
    <source>
        <dbReference type="EMBL" id="NMW34633.1"/>
    </source>
</evidence>
<dbReference type="EMBL" id="JABDSH010000019">
    <property type="protein sequence ID" value="NMW34633.1"/>
    <property type="molecule type" value="Genomic_DNA"/>
</dbReference>
<reference evidence="4 23" key="8">
    <citation type="submission" date="2019-10" db="EMBL/GenBank/DDBJ databases">
        <title>Genome Sequence and Assembly of iSURF_14.</title>
        <authorList>
            <person name="Wucher B.R."/>
            <person name="Ruoff K.L."/>
            <person name="Price C.E."/>
            <person name="Valls R.R."/>
            <person name="O'Toole G.A."/>
        </authorList>
    </citation>
    <scope>NUCLEOTIDE SEQUENCE [LARGE SCALE GENOMIC DNA]</scope>
    <source>
        <strain evidence="4 23">ANK132K_3B</strain>
    </source>
</reference>
<dbReference type="Proteomes" id="UP000483142">
    <property type="component" value="Unassembled WGS sequence"/>
</dbReference>
<reference evidence="10" key="13">
    <citation type="submission" date="2022-01" db="EMBL/GenBank/DDBJ databases">
        <authorList>
            <person name="Mingchao X."/>
        </authorList>
    </citation>
    <scope>NUCLEOTIDE SEQUENCE</scope>
    <source>
        <strain evidence="10">Bv4372</strain>
    </source>
</reference>
<name>A0A0P0M488_PHOVU</name>
<reference evidence="15 28" key="11">
    <citation type="submission" date="2020-07" db="EMBL/GenBank/DDBJ databases">
        <title>Bacterial metabolism rescues the inhibition of intestinal drug absorption by food and drug additives.</title>
        <authorList>
            <person name="Zou L."/>
            <person name="Spanogiannopoulos P."/>
            <person name="Chien H.-C."/>
            <person name="Pieper L.M."/>
            <person name="Cai W."/>
            <person name="Khuri N."/>
            <person name="Pottel J."/>
            <person name="Vora B."/>
            <person name="Ni Z."/>
            <person name="Tsakalozou E."/>
            <person name="Zhang W."/>
            <person name="Shoichet B.K."/>
            <person name="Giacomini K.M."/>
            <person name="Turnbaugh P.J."/>
        </authorList>
    </citation>
    <scope>NUCLEOTIDE SEQUENCE [LARGE SCALE GENOMIC DNA]</scope>
    <source>
        <strain evidence="15 28">B33</strain>
    </source>
</reference>
<dbReference type="EMBL" id="WCXA01000072">
    <property type="protein sequence ID" value="KAB3853530.1"/>
    <property type="molecule type" value="Genomic_DNA"/>
</dbReference>
<evidence type="ECO:0000313" key="29">
    <source>
        <dbReference type="Proteomes" id="UP000555193"/>
    </source>
</evidence>
<evidence type="ECO:0000313" key="15">
    <source>
        <dbReference type="EMBL" id="NVB75861.1"/>
    </source>
</evidence>
<dbReference type="Proteomes" id="UP000408523">
    <property type="component" value="Unassembled WGS sequence"/>
</dbReference>
<dbReference type="Proteomes" id="UP000095333">
    <property type="component" value="Unassembled WGS sequence"/>
</dbReference>
<dbReference type="EMBL" id="WDBY01000036">
    <property type="protein sequence ID" value="KAB6474856.1"/>
    <property type="molecule type" value="Genomic_DNA"/>
</dbReference>
<dbReference type="PATRIC" id="fig|821.40.peg.3859"/>
<dbReference type="Proteomes" id="UP001181258">
    <property type="component" value="Unassembled WGS sequence"/>
</dbReference>
<dbReference type="Proteomes" id="UP000555193">
    <property type="component" value="Unassembled WGS sequence"/>
</dbReference>
<sequence>MKYKKVVRLYSNSRVAKYYRATNRNKNKAVMLYFANMKIAQAFHPLLSSFEVILRNQLHYALAHHFSDGNWIINQKTGFMIAPSLTYTNKRTKKKVTNDYILKEVLKAEKKIADRGVRVTTGRVIAEQTLGFWNSFYETHHYALLAGVPCRIFKKLPPGFGRKEINDIIVQVRELRNRINHNEPICFVNRKCDFSYVKGMYTIISDFLTWIDPEIMPSLKEVDKVCKIIEKEENKQKQ</sequence>
<reference evidence="18" key="2">
    <citation type="submission" date="2015-10" db="EMBL/GenBank/DDBJ databases">
        <title>Extensive mobilome-driven genome diversification in gut-associated Bacteroides vulgatus mpk.</title>
        <authorList>
            <person name="Beier S."/>
            <person name="Lange A."/>
            <person name="Huson D.H."/>
            <person name="Frick J.-S."/>
            <person name="Autenrieth I.B."/>
        </authorList>
    </citation>
    <scope>NUCLEOTIDE SEQUENCE [LARGE SCALE GENOMIC DNA]</scope>
    <source>
        <strain evidence="18">mpk</strain>
    </source>
</reference>
<dbReference type="EMBL" id="JAWDHD010000012">
    <property type="protein sequence ID" value="MDU0250654.1"/>
    <property type="molecule type" value="Genomic_DNA"/>
</dbReference>
<evidence type="ECO:0000313" key="13">
    <source>
        <dbReference type="EMBL" id="MSS50343.1"/>
    </source>
</evidence>
<evidence type="ECO:0000313" key="16">
    <source>
        <dbReference type="EMBL" id="RGW50630.1"/>
    </source>
</evidence>
<evidence type="ECO:0000313" key="8">
    <source>
        <dbReference type="EMBL" id="MBU9139376.1"/>
    </source>
</evidence>
<evidence type="ECO:0000313" key="23">
    <source>
        <dbReference type="Proteomes" id="UP000462885"/>
    </source>
</evidence>
<dbReference type="EMBL" id="JABWDJ010000152">
    <property type="protein sequence ID" value="NVB75861.1"/>
    <property type="molecule type" value="Genomic_DNA"/>
</dbReference>
<dbReference type="EMBL" id="CYZI01000006">
    <property type="protein sequence ID" value="CUO20180.1"/>
    <property type="molecule type" value="Genomic_DNA"/>
</dbReference>
<evidence type="ECO:0000313" key="28">
    <source>
        <dbReference type="Proteomes" id="UP000524321"/>
    </source>
</evidence>
<evidence type="ECO:0000313" key="24">
    <source>
        <dbReference type="Proteomes" id="UP000468344"/>
    </source>
</evidence>
<reference evidence="8" key="12">
    <citation type="submission" date="2021-06" db="EMBL/GenBank/DDBJ databases">
        <title>Collection of gut derived symbiotic bacterial strains cultured from healthy donors.</title>
        <authorList>
            <person name="Lin H."/>
            <person name="Littmann E."/>
            <person name="Pamer E.G."/>
        </authorList>
    </citation>
    <scope>NUCLEOTIDE SEQUENCE</scope>
    <source>
        <strain evidence="9">MSK.19.85</strain>
        <strain evidence="8">MSK.6.33</strain>
    </source>
</reference>
<dbReference type="AlphaFoldDB" id="A0A0P0M488"/>
<evidence type="ECO:0000313" key="5">
    <source>
        <dbReference type="EMBL" id="KAB6449323.1"/>
    </source>
</evidence>
<dbReference type="Proteomes" id="UP000470332">
    <property type="component" value="Unassembled WGS sequence"/>
</dbReference>
<reference evidence="16 20" key="4">
    <citation type="submission" date="2018-08" db="EMBL/GenBank/DDBJ databases">
        <title>A genome reference for cultivated species of the human gut microbiota.</title>
        <authorList>
            <person name="Zou Y."/>
            <person name="Xue W."/>
            <person name="Luo G."/>
        </authorList>
    </citation>
    <scope>NUCLEOTIDE SEQUENCE [LARGE SCALE GENOMIC DNA]</scope>
    <source>
        <strain evidence="16 20">AF12-25</strain>
    </source>
</reference>
<dbReference type="RefSeq" id="WP_008142193.1">
    <property type="nucleotide sequence ID" value="NZ_BAABYE010000001.1"/>
</dbReference>
<dbReference type="Proteomes" id="UP000460950">
    <property type="component" value="Unassembled WGS sequence"/>
</dbReference>
<evidence type="ECO:0000313" key="11">
    <source>
        <dbReference type="EMBL" id="MDB0854065.1"/>
    </source>
</evidence>
<evidence type="ECO:0000313" key="27">
    <source>
        <dbReference type="Proteomes" id="UP000483142"/>
    </source>
</evidence>
<gene>
    <name evidence="1" type="ORF">BvMPK_3217</name>
    <name evidence="16" type="ORF">DWV70_00015</name>
    <name evidence="17" type="ORF">EH214_01870</name>
    <name evidence="2" type="ORF">ERS852457_01530</name>
    <name evidence="4" type="ORF">F9Z94_11405</name>
    <name evidence="13" type="ORF">FYJ30_19125</name>
    <name evidence="3" type="ORF">GAS37_21835</name>
    <name evidence="7" type="ORF">GAY98_14525</name>
    <name evidence="6" type="ORF">GAZ06_16210</name>
    <name evidence="5" type="ORF">GAZ09_17180</name>
    <name evidence="14" type="ORF">HKQ54_00300</name>
    <name evidence="15" type="ORF">HUV05_20580</name>
    <name evidence="9" type="ORF">KSX14_18490</name>
    <name evidence="8" type="ORF">KTG10_11610</name>
    <name evidence="10" type="ORF">L4X52_09475</name>
    <name evidence="11" type="ORF">PL594_21490</name>
    <name evidence="12" type="ORF">RVY68_18720</name>
</gene>
<evidence type="ECO:0000313" key="6">
    <source>
        <dbReference type="EMBL" id="KAB6474856.1"/>
    </source>
</evidence>
<accession>A0A0P0M488</accession>
<dbReference type="Proteomes" id="UP001210999">
    <property type="component" value="Unassembled WGS sequence"/>
</dbReference>
<reference evidence="1 18" key="3">
    <citation type="journal article" date="2016" name="Genome Biol. Evol.">
        <title>Extensive mobilome-driven genome diversification in mouse gut-associated Bacteroides vulgatus mpk.</title>
        <authorList>
            <person name="Lange A."/>
            <person name="Beier S."/>
            <person name="Steimle A."/>
            <person name="Autenrieth I.B."/>
            <person name="Huson D.H."/>
            <person name="Frick J.S."/>
        </authorList>
    </citation>
    <scope>NUCLEOTIDE SEQUENCE [LARGE SCALE GENOMIC DNA]</scope>
    <source>
        <strain evidence="1">Mpk</strain>
        <strain evidence="18">mpk</strain>
    </source>
</reference>
<reference evidence="11" key="14">
    <citation type="submission" date="2023-01" db="EMBL/GenBank/DDBJ databases">
        <title>Human gut microbiome strain richness.</title>
        <authorList>
            <person name="Chen-Liaw A."/>
        </authorList>
    </citation>
    <scope>NUCLEOTIDE SEQUENCE</scope>
    <source>
        <strain evidence="11">H9_m1001271B151109d0_201107</strain>
    </source>
</reference>
<dbReference type="EMBL" id="WDBI01000024">
    <property type="protein sequence ID" value="KAB6524873.1"/>
    <property type="molecule type" value="Genomic_DNA"/>
</dbReference>
<evidence type="ECO:0000313" key="4">
    <source>
        <dbReference type="EMBL" id="KAB5437052.1"/>
    </source>
</evidence>
<reference evidence="14 29" key="9">
    <citation type="submission" date="2020-04" db="EMBL/GenBank/DDBJ databases">
        <title>A novel gut-associated lysogenic phage, Bacteroides phage BV01, alters the host transcriptome and bile acid metabolism in Bacteroides vulgatus.</title>
        <authorList>
            <person name="Campbell D.E."/>
            <person name="Ly L."/>
            <person name="Ridlon J.M."/>
            <person name="Hsiao A."/>
            <person name="Degnan P.H."/>
        </authorList>
    </citation>
    <scope>NUCLEOTIDE SEQUENCE [LARGE SCALE GENOMIC DNA]</scope>
    <source>
        <strain evidence="14 29">VPI-4506</strain>
    </source>
</reference>
<dbReference type="EMBL" id="WDBZ01000040">
    <property type="protein sequence ID" value="KAB6449323.1"/>
    <property type="molecule type" value="Genomic_DNA"/>
</dbReference>
<evidence type="ECO:0000313" key="12">
    <source>
        <dbReference type="EMBL" id="MDU0250654.1"/>
    </source>
</evidence>
<dbReference type="Proteomes" id="UP000469427">
    <property type="component" value="Unassembled WGS sequence"/>
</dbReference>
<dbReference type="EMBL" id="JAHOGA010000065">
    <property type="protein sequence ID" value="MBV3490574.1"/>
    <property type="molecule type" value="Genomic_DNA"/>
</dbReference>
<dbReference type="Proteomes" id="UP000468344">
    <property type="component" value="Unassembled WGS sequence"/>
</dbReference>
<dbReference type="Proteomes" id="UP001201179">
    <property type="component" value="Unassembled WGS sequence"/>
</dbReference>
<dbReference type="EMBL" id="RWHZ01000020">
    <property type="protein sequence ID" value="TSE48937.1"/>
    <property type="molecule type" value="Genomic_DNA"/>
</dbReference>
<protein>
    <submittedName>
        <fullName evidence="8">Abi family protein</fullName>
    </submittedName>
    <submittedName>
        <fullName evidence="2">Abi-like protein</fullName>
    </submittedName>
</protein>
<evidence type="ECO:0000313" key="26">
    <source>
        <dbReference type="Proteomes" id="UP000470332"/>
    </source>
</evidence>
<evidence type="ECO:0000313" key="20">
    <source>
        <dbReference type="Proteomes" id="UP000285469"/>
    </source>
</evidence>
<dbReference type="Proteomes" id="UP000285469">
    <property type="component" value="Unassembled WGS sequence"/>
</dbReference>
<evidence type="ECO:0000313" key="17">
    <source>
        <dbReference type="EMBL" id="TSE48937.1"/>
    </source>
</evidence>
<dbReference type="EMBL" id="WCIF01000012">
    <property type="protein sequence ID" value="KAB5437052.1"/>
    <property type="molecule type" value="Genomic_DNA"/>
</dbReference>
<evidence type="ECO:0000313" key="10">
    <source>
        <dbReference type="EMBL" id="MCG0340213.1"/>
    </source>
</evidence>
<evidence type="ECO:0000313" key="19">
    <source>
        <dbReference type="Proteomes" id="UP000095333"/>
    </source>
</evidence>
<reference evidence="24 25" key="6">
    <citation type="journal article" date="2019" name="Nat. Med.">
        <title>A library of human gut bacterial isolates paired with longitudinal multiomics data enables mechanistic microbiome research.</title>
        <authorList>
            <person name="Poyet M."/>
            <person name="Groussin M."/>
            <person name="Gibbons S.M."/>
            <person name="Avila-Pacheco J."/>
            <person name="Jiang X."/>
            <person name="Kearney S.M."/>
            <person name="Perrotta A.R."/>
            <person name="Berdy B."/>
            <person name="Zhao S."/>
            <person name="Lieberman T.D."/>
            <person name="Swanson P.K."/>
            <person name="Smith M."/>
            <person name="Roesemann S."/>
            <person name="Alexander J.E."/>
            <person name="Rich S.A."/>
            <person name="Livny J."/>
            <person name="Vlamakis H."/>
            <person name="Clish C."/>
            <person name="Bullock K."/>
            <person name="Deik A."/>
            <person name="Scott J."/>
            <person name="Pierce K.A."/>
            <person name="Xavier R.J."/>
            <person name="Alm E.J."/>
        </authorList>
    </citation>
    <scope>NUCLEOTIDE SEQUENCE [LARGE SCALE GENOMIC DNA]</scope>
    <source>
        <strain evidence="7 25">BIOML-A122</strain>
        <strain evidence="6 24">BIOML-A140</strain>
        <strain evidence="5 27">BIOML-A141</strain>
        <strain evidence="3 26">BIOML-A9</strain>
    </source>
</reference>
<evidence type="ECO:0000313" key="25">
    <source>
        <dbReference type="Proteomes" id="UP000469427"/>
    </source>
</evidence>
<reference evidence="13 22" key="7">
    <citation type="submission" date="2019-09" db="EMBL/GenBank/DDBJ databases">
        <title>In-depth cultivation of the pig gut microbiome towards novel bacterial diversity and tailored functional studies.</title>
        <authorList>
            <person name="Wylensek D."/>
            <person name="Hitch T.C.A."/>
            <person name="Clavel T."/>
        </authorList>
    </citation>
    <scope>NUCLEOTIDE SEQUENCE [LARGE SCALE GENOMIC DNA]</scope>
    <source>
        <strain evidence="13 22">WCA-389-WT-3C</strain>
    </source>
</reference>
<organism evidence="1 18">
    <name type="scientific">Phocaeicola vulgatus</name>
    <name type="common">Bacteroides vulgatus</name>
    <dbReference type="NCBI Taxonomy" id="821"/>
    <lineage>
        <taxon>Bacteria</taxon>
        <taxon>Pseudomonadati</taxon>
        <taxon>Bacteroidota</taxon>
        <taxon>Bacteroidia</taxon>
        <taxon>Bacteroidales</taxon>
        <taxon>Bacteroidaceae</taxon>
        <taxon>Phocaeicola</taxon>
    </lineage>
</organism>
<evidence type="ECO:0000313" key="2">
    <source>
        <dbReference type="EMBL" id="CUO20180.1"/>
    </source>
</evidence>
<dbReference type="EMBL" id="JAHPYS010000022">
    <property type="protein sequence ID" value="MBU9139376.1"/>
    <property type="molecule type" value="Genomic_DNA"/>
</dbReference>
<evidence type="ECO:0000313" key="7">
    <source>
        <dbReference type="EMBL" id="KAB6524873.1"/>
    </source>
</evidence>
<dbReference type="EMBL" id="VULU01000049">
    <property type="protein sequence ID" value="MSS50343.1"/>
    <property type="molecule type" value="Genomic_DNA"/>
</dbReference>
<proteinExistence type="predicted"/>
<evidence type="ECO:0000313" key="21">
    <source>
        <dbReference type="Proteomes" id="UP000408523"/>
    </source>
</evidence>